<proteinExistence type="predicted"/>
<dbReference type="OrthoDB" id="2743740at2759"/>
<evidence type="ECO:0000313" key="1">
    <source>
        <dbReference type="EMBL" id="KIM62313.1"/>
    </source>
</evidence>
<dbReference type="EMBL" id="KN822043">
    <property type="protein sequence ID" value="KIM62313.1"/>
    <property type="molecule type" value="Genomic_DNA"/>
</dbReference>
<dbReference type="Proteomes" id="UP000053989">
    <property type="component" value="Unassembled WGS sequence"/>
</dbReference>
<reference evidence="1 2" key="1">
    <citation type="submission" date="2014-04" db="EMBL/GenBank/DDBJ databases">
        <authorList>
            <consortium name="DOE Joint Genome Institute"/>
            <person name="Kuo A."/>
            <person name="Kohler A."/>
            <person name="Nagy L.G."/>
            <person name="Floudas D."/>
            <person name="Copeland A."/>
            <person name="Barry K.W."/>
            <person name="Cichocki N."/>
            <person name="Veneault-Fourrey C."/>
            <person name="LaButti K."/>
            <person name="Lindquist E.A."/>
            <person name="Lipzen A."/>
            <person name="Lundell T."/>
            <person name="Morin E."/>
            <person name="Murat C."/>
            <person name="Sun H."/>
            <person name="Tunlid A."/>
            <person name="Henrissat B."/>
            <person name="Grigoriev I.V."/>
            <person name="Hibbett D.S."/>
            <person name="Martin F."/>
            <person name="Nordberg H.P."/>
            <person name="Cantor M.N."/>
            <person name="Hua S.X."/>
        </authorList>
    </citation>
    <scope>NUCLEOTIDE SEQUENCE [LARGE SCALE GENOMIC DNA]</scope>
    <source>
        <strain evidence="1 2">Foug A</strain>
    </source>
</reference>
<organism evidence="1 2">
    <name type="scientific">Scleroderma citrinum Foug A</name>
    <dbReference type="NCBI Taxonomy" id="1036808"/>
    <lineage>
        <taxon>Eukaryota</taxon>
        <taxon>Fungi</taxon>
        <taxon>Dikarya</taxon>
        <taxon>Basidiomycota</taxon>
        <taxon>Agaricomycotina</taxon>
        <taxon>Agaricomycetes</taxon>
        <taxon>Agaricomycetidae</taxon>
        <taxon>Boletales</taxon>
        <taxon>Sclerodermatineae</taxon>
        <taxon>Sclerodermataceae</taxon>
        <taxon>Scleroderma</taxon>
    </lineage>
</organism>
<dbReference type="InParanoid" id="A0A0C2ZL44"/>
<sequence>MPYNLAFLGLHFVMGKLYANSLLATISARERIGKPRLYNTSGASTNQAVILPQDFGMNPSKIPITTSSPSARMKGTYPIRVDLERSIVSMADANMDTPSELNVASELVYRFENGDQKRATSV</sequence>
<keyword evidence="2" id="KW-1185">Reference proteome</keyword>
<protein>
    <submittedName>
        <fullName evidence="1">Uncharacterized protein</fullName>
    </submittedName>
</protein>
<reference evidence="2" key="2">
    <citation type="submission" date="2015-01" db="EMBL/GenBank/DDBJ databases">
        <title>Evolutionary Origins and Diversification of the Mycorrhizal Mutualists.</title>
        <authorList>
            <consortium name="DOE Joint Genome Institute"/>
            <consortium name="Mycorrhizal Genomics Consortium"/>
            <person name="Kohler A."/>
            <person name="Kuo A."/>
            <person name="Nagy L.G."/>
            <person name="Floudas D."/>
            <person name="Copeland A."/>
            <person name="Barry K.W."/>
            <person name="Cichocki N."/>
            <person name="Veneault-Fourrey C."/>
            <person name="LaButti K."/>
            <person name="Lindquist E.A."/>
            <person name="Lipzen A."/>
            <person name="Lundell T."/>
            <person name="Morin E."/>
            <person name="Murat C."/>
            <person name="Riley R."/>
            <person name="Ohm R."/>
            <person name="Sun H."/>
            <person name="Tunlid A."/>
            <person name="Henrissat B."/>
            <person name="Grigoriev I.V."/>
            <person name="Hibbett D.S."/>
            <person name="Martin F."/>
        </authorList>
    </citation>
    <scope>NUCLEOTIDE SEQUENCE [LARGE SCALE GENOMIC DNA]</scope>
    <source>
        <strain evidence="2">Foug A</strain>
    </source>
</reference>
<accession>A0A0C2ZL44</accession>
<evidence type="ECO:0000313" key="2">
    <source>
        <dbReference type="Proteomes" id="UP000053989"/>
    </source>
</evidence>
<dbReference type="HOGENOM" id="CLU_2039433_0_0_1"/>
<gene>
    <name evidence="1" type="ORF">SCLCIDRAFT_833567</name>
</gene>
<name>A0A0C2ZL44_9AGAM</name>
<dbReference type="AlphaFoldDB" id="A0A0C2ZL44"/>